<accession>A0AAD4J106</accession>
<gene>
    <name evidence="2" type="ORF">C2S53_018762</name>
</gene>
<evidence type="ECO:0000256" key="1">
    <source>
        <dbReference type="SAM" id="Phobius"/>
    </source>
</evidence>
<feature type="transmembrane region" description="Helical" evidence="1">
    <location>
        <begin position="43"/>
        <end position="64"/>
    </location>
</feature>
<dbReference type="AlphaFoldDB" id="A0AAD4J106"/>
<evidence type="ECO:0000313" key="3">
    <source>
        <dbReference type="Proteomes" id="UP001190926"/>
    </source>
</evidence>
<dbReference type="Proteomes" id="UP001190926">
    <property type="component" value="Unassembled WGS sequence"/>
</dbReference>
<proteinExistence type="predicted"/>
<name>A0AAD4J106_PERFH</name>
<comment type="caution">
    <text evidence="2">The sequence shown here is derived from an EMBL/GenBank/DDBJ whole genome shotgun (WGS) entry which is preliminary data.</text>
</comment>
<keyword evidence="1" id="KW-0472">Membrane</keyword>
<feature type="transmembrane region" description="Helical" evidence="1">
    <location>
        <begin position="108"/>
        <end position="131"/>
    </location>
</feature>
<sequence length="181" mass="20924">MTLGEALPTRTAADNIFKIYKILQICGFKRSSYYQTQNLSTEFFCITDVLTFLLFILLVSFQVMRSLSVLYDNKFLTLYWSRFWRMSGQPSREALSLTWLHAQRLMNLYTRLAMAILKGIIINIQASMAFIRLMVDLFPGFDWTIGTPLFWGCRTGNMMGFQMPMLSGASDGHGLQLIQRR</sequence>
<keyword evidence="1" id="KW-0812">Transmembrane</keyword>
<evidence type="ECO:0000313" key="2">
    <source>
        <dbReference type="EMBL" id="KAH6825215.1"/>
    </source>
</evidence>
<keyword evidence="3" id="KW-1185">Reference proteome</keyword>
<dbReference type="EMBL" id="SDAM02000178">
    <property type="protein sequence ID" value="KAH6825215.1"/>
    <property type="molecule type" value="Genomic_DNA"/>
</dbReference>
<protein>
    <submittedName>
        <fullName evidence="2">Uncharacterized protein</fullName>
    </submittedName>
</protein>
<keyword evidence="1" id="KW-1133">Transmembrane helix</keyword>
<reference evidence="2 3" key="1">
    <citation type="journal article" date="2021" name="Nat. Commun.">
        <title>Incipient diploidization of the medicinal plant Perilla within 10,000 years.</title>
        <authorList>
            <person name="Zhang Y."/>
            <person name="Shen Q."/>
            <person name="Leng L."/>
            <person name="Zhang D."/>
            <person name="Chen S."/>
            <person name="Shi Y."/>
            <person name="Ning Z."/>
            <person name="Chen S."/>
        </authorList>
    </citation>
    <scope>NUCLEOTIDE SEQUENCE [LARGE SCALE GENOMIC DNA]</scope>
    <source>
        <strain evidence="3">cv. PC099</strain>
    </source>
</reference>
<organism evidence="2 3">
    <name type="scientific">Perilla frutescens var. hirtella</name>
    <name type="common">Perilla citriodora</name>
    <name type="synonym">Perilla setoyensis</name>
    <dbReference type="NCBI Taxonomy" id="608512"/>
    <lineage>
        <taxon>Eukaryota</taxon>
        <taxon>Viridiplantae</taxon>
        <taxon>Streptophyta</taxon>
        <taxon>Embryophyta</taxon>
        <taxon>Tracheophyta</taxon>
        <taxon>Spermatophyta</taxon>
        <taxon>Magnoliopsida</taxon>
        <taxon>eudicotyledons</taxon>
        <taxon>Gunneridae</taxon>
        <taxon>Pentapetalae</taxon>
        <taxon>asterids</taxon>
        <taxon>lamiids</taxon>
        <taxon>Lamiales</taxon>
        <taxon>Lamiaceae</taxon>
        <taxon>Nepetoideae</taxon>
        <taxon>Elsholtzieae</taxon>
        <taxon>Perilla</taxon>
    </lineage>
</organism>